<dbReference type="InterPro" id="IPR021556">
    <property type="entry name" value="DUF2950"/>
</dbReference>
<keyword evidence="3" id="KW-1185">Reference proteome</keyword>
<dbReference type="Proteomes" id="UP000778523">
    <property type="component" value="Unassembled WGS sequence"/>
</dbReference>
<name>A0ABX2IF47_9RHOO</name>
<dbReference type="EMBL" id="JABCSC020000002">
    <property type="protein sequence ID" value="NSL55266.1"/>
    <property type="molecule type" value="Genomic_DNA"/>
</dbReference>
<gene>
    <name evidence="2" type="ORF">HJ583_009550</name>
</gene>
<evidence type="ECO:0000256" key="1">
    <source>
        <dbReference type="SAM" id="SignalP"/>
    </source>
</evidence>
<feature type="chain" id="PRO_5045461406" evidence="1">
    <location>
        <begin position="33"/>
        <end position="315"/>
    </location>
</feature>
<reference evidence="2 3" key="1">
    <citation type="submission" date="2020-06" db="EMBL/GenBank/DDBJ databases">
        <title>Draft genome of Uliginosibacterium sp. IMCC34675.</title>
        <authorList>
            <person name="Song J."/>
        </authorList>
    </citation>
    <scope>NUCLEOTIDE SEQUENCE [LARGE SCALE GENOMIC DNA]</scope>
    <source>
        <strain evidence="2 3">IMCC34675</strain>
    </source>
</reference>
<feature type="signal peptide" evidence="1">
    <location>
        <begin position="1"/>
        <end position="32"/>
    </location>
</feature>
<dbReference type="Pfam" id="PF11453">
    <property type="entry name" value="DUF2950"/>
    <property type="match status" value="1"/>
</dbReference>
<comment type="caution">
    <text evidence="2">The sequence shown here is derived from an EMBL/GenBank/DDBJ whole genome shotgun (WGS) entry which is preliminary data.</text>
</comment>
<organism evidence="2 3">
    <name type="scientific">Uliginosibacterium aquaticum</name>
    <dbReference type="NCBI Taxonomy" id="2731212"/>
    <lineage>
        <taxon>Bacteria</taxon>
        <taxon>Pseudomonadati</taxon>
        <taxon>Pseudomonadota</taxon>
        <taxon>Betaproteobacteria</taxon>
        <taxon>Rhodocyclales</taxon>
        <taxon>Zoogloeaceae</taxon>
        <taxon>Uliginosibacterium</taxon>
    </lineage>
</organism>
<accession>A0ABX2IF47</accession>
<dbReference type="RefSeq" id="WP_170021701.1">
    <property type="nucleotide sequence ID" value="NZ_JABCSC020000002.1"/>
</dbReference>
<keyword evidence="1" id="KW-0732">Signal</keyword>
<protein>
    <submittedName>
        <fullName evidence="2">DUF2950 family protein</fullName>
    </submittedName>
</protein>
<proteinExistence type="predicted"/>
<evidence type="ECO:0000313" key="2">
    <source>
        <dbReference type="EMBL" id="NSL55266.1"/>
    </source>
</evidence>
<evidence type="ECO:0000313" key="3">
    <source>
        <dbReference type="Proteomes" id="UP000778523"/>
    </source>
</evidence>
<sequence length="315" mass="34173">MKPFGSLHHAALFRPARLVLMLGLALPLAATAQPSHSYPSPEAAAAALSSALKAKDAGQILEVLGPGSHELVLSDNIDQDVNTWERFNQAYDTYHELERGRSGLQILIVGKARYPFPVPLRKTATGWQFDAKAGKEELISRRIGLNELTTIEVLKQIALAQDEYFLMAAREPGRAGEYARRFESSPGKQDGLYWPDAPGKPASPLGPLLARASELGAPGHSRGPGAYFGYRYRMLPGQGKSAPGGARQYQTGKYQIGGFAVLAWPERYGISGIKSFLINQDGMVYERDLGSETASKAPALRLFEPAPGWKPVTGK</sequence>